<gene>
    <name evidence="1" type="ORF">EUBHAL_02652</name>
</gene>
<name>C0EYZ7_9FIRM</name>
<reference evidence="1 2" key="2">
    <citation type="submission" date="2009-02" db="EMBL/GenBank/DDBJ databases">
        <title>Draft genome sequence of Eubacterium hallii (DSM 3353).</title>
        <authorList>
            <person name="Sudarsanam P."/>
            <person name="Ley R."/>
            <person name="Guruge J."/>
            <person name="Turnbaugh P.J."/>
            <person name="Mahowald M."/>
            <person name="Liep D."/>
            <person name="Gordon J."/>
        </authorList>
    </citation>
    <scope>NUCLEOTIDE SEQUENCE [LARGE SCALE GENOMIC DNA]</scope>
    <source>
        <strain evidence="1 2">DSM 3353</strain>
    </source>
</reference>
<reference evidence="1 2" key="1">
    <citation type="submission" date="2009-01" db="EMBL/GenBank/DDBJ databases">
        <authorList>
            <person name="Fulton L."/>
            <person name="Clifton S."/>
            <person name="Fulton B."/>
            <person name="Xu J."/>
            <person name="Minx P."/>
            <person name="Pepin K.H."/>
            <person name="Johnson M."/>
            <person name="Bhonagiri V."/>
            <person name="Nash W.E."/>
            <person name="Mardis E.R."/>
            <person name="Wilson R.K."/>
        </authorList>
    </citation>
    <scope>NUCLEOTIDE SEQUENCE [LARGE SCALE GENOMIC DNA]</scope>
    <source>
        <strain evidence="1 2">DSM 3353</strain>
    </source>
</reference>
<dbReference type="Proteomes" id="UP000003174">
    <property type="component" value="Unassembled WGS sequence"/>
</dbReference>
<dbReference type="EMBL" id="ACEP01000114">
    <property type="protein sequence ID" value="EEG35500.1"/>
    <property type="molecule type" value="Genomic_DNA"/>
</dbReference>
<comment type="caution">
    <text evidence="1">The sequence shown here is derived from an EMBL/GenBank/DDBJ whole genome shotgun (WGS) entry which is preliminary data.</text>
</comment>
<protein>
    <submittedName>
        <fullName evidence="1">Uncharacterized protein</fullName>
    </submittedName>
</protein>
<accession>C0EYZ7</accession>
<evidence type="ECO:0000313" key="2">
    <source>
        <dbReference type="Proteomes" id="UP000003174"/>
    </source>
</evidence>
<organism evidence="1 2">
    <name type="scientific">Anaerobutyricum hallii DSM 3353</name>
    <dbReference type="NCBI Taxonomy" id="411469"/>
    <lineage>
        <taxon>Bacteria</taxon>
        <taxon>Bacillati</taxon>
        <taxon>Bacillota</taxon>
        <taxon>Clostridia</taxon>
        <taxon>Lachnospirales</taxon>
        <taxon>Lachnospiraceae</taxon>
        <taxon>Anaerobutyricum</taxon>
    </lineage>
</organism>
<evidence type="ECO:0000313" key="1">
    <source>
        <dbReference type="EMBL" id="EEG35500.1"/>
    </source>
</evidence>
<proteinExistence type="predicted"/>
<dbReference type="AlphaFoldDB" id="C0EYZ7"/>
<sequence>MAAFAPVPTNRNQKIKSQPVGKNSQQYFYAGWQNVLEIEVL</sequence>